<evidence type="ECO:0000313" key="3">
    <source>
        <dbReference type="EMBL" id="KAF4618063.1"/>
    </source>
</evidence>
<protein>
    <submittedName>
        <fullName evidence="3">Uncharacterized protein</fullName>
    </submittedName>
</protein>
<dbReference type="EMBL" id="JAACJL010000019">
    <property type="protein sequence ID" value="KAF4618063.1"/>
    <property type="molecule type" value="Genomic_DNA"/>
</dbReference>
<keyword evidence="4" id="KW-1185">Reference proteome</keyword>
<feature type="transmembrane region" description="Helical" evidence="2">
    <location>
        <begin position="59"/>
        <end position="81"/>
    </location>
</feature>
<feature type="region of interest" description="Disordered" evidence="1">
    <location>
        <begin position="282"/>
        <end position="322"/>
    </location>
</feature>
<gene>
    <name evidence="3" type="ORF">D9613_012670</name>
</gene>
<dbReference type="Proteomes" id="UP000521872">
    <property type="component" value="Unassembled WGS sequence"/>
</dbReference>
<feature type="transmembrane region" description="Helical" evidence="2">
    <location>
        <begin position="25"/>
        <end position="47"/>
    </location>
</feature>
<feature type="transmembrane region" description="Helical" evidence="2">
    <location>
        <begin position="101"/>
        <end position="124"/>
    </location>
</feature>
<evidence type="ECO:0000313" key="4">
    <source>
        <dbReference type="Proteomes" id="UP000521872"/>
    </source>
</evidence>
<sequence length="322" mass="34999">MSSADGSPLSIAQQTAFITADINSILILQLLFGIYTGLFPATIYAYIHKENRARARDMIVIGSTVMLYGITALNVLCNWIYKSTVYCTLGVTRLDIYIGSTGGDMIVAEQIILVTTTYVVFLLADSLLRTPRSETGPASSSQTVRVRTEVQNATAATLVINALVESSALYTVAVLLSAFLNSVVPMDDDISFTPFITSTYVDVTTQIISGLAPTLMIARLFVSSSREDTEFSSAHLPSELIDRATYPNGTNITNVEAALEIQHGVSIGLGEDESDEIKMVARAEHQREAERTDSRPLLNDTTDHGKFQLFPGPIPSDFPKSQ</sequence>
<keyword evidence="2" id="KW-0812">Transmembrane</keyword>
<proteinExistence type="predicted"/>
<feature type="transmembrane region" description="Helical" evidence="2">
    <location>
        <begin position="200"/>
        <end position="222"/>
    </location>
</feature>
<dbReference type="AlphaFoldDB" id="A0A8H4QWD7"/>
<reference evidence="3 4" key="1">
    <citation type="submission" date="2019-12" db="EMBL/GenBank/DDBJ databases">
        <authorList>
            <person name="Floudas D."/>
            <person name="Bentzer J."/>
            <person name="Ahren D."/>
            <person name="Johansson T."/>
            <person name="Persson P."/>
            <person name="Tunlid A."/>
        </authorList>
    </citation>
    <scope>NUCLEOTIDE SEQUENCE [LARGE SCALE GENOMIC DNA]</scope>
    <source>
        <strain evidence="3 4">CBS 102.39</strain>
    </source>
</reference>
<keyword evidence="2" id="KW-1133">Transmembrane helix</keyword>
<evidence type="ECO:0000256" key="1">
    <source>
        <dbReference type="SAM" id="MobiDB-lite"/>
    </source>
</evidence>
<keyword evidence="2" id="KW-0472">Membrane</keyword>
<evidence type="ECO:0000256" key="2">
    <source>
        <dbReference type="SAM" id="Phobius"/>
    </source>
</evidence>
<comment type="caution">
    <text evidence="3">The sequence shown here is derived from an EMBL/GenBank/DDBJ whole genome shotgun (WGS) entry which is preliminary data.</text>
</comment>
<feature type="compositionally biased region" description="Basic and acidic residues" evidence="1">
    <location>
        <begin position="282"/>
        <end position="294"/>
    </location>
</feature>
<name>A0A8H4QWD7_9AGAR</name>
<organism evidence="3 4">
    <name type="scientific">Agrocybe pediades</name>
    <dbReference type="NCBI Taxonomy" id="84607"/>
    <lineage>
        <taxon>Eukaryota</taxon>
        <taxon>Fungi</taxon>
        <taxon>Dikarya</taxon>
        <taxon>Basidiomycota</taxon>
        <taxon>Agaricomycotina</taxon>
        <taxon>Agaricomycetes</taxon>
        <taxon>Agaricomycetidae</taxon>
        <taxon>Agaricales</taxon>
        <taxon>Agaricineae</taxon>
        <taxon>Strophariaceae</taxon>
        <taxon>Agrocybe</taxon>
    </lineage>
</organism>
<accession>A0A8H4QWD7</accession>
<feature type="transmembrane region" description="Helical" evidence="2">
    <location>
        <begin position="155"/>
        <end position="180"/>
    </location>
</feature>